<reference evidence="2" key="2">
    <citation type="submission" date="2020-11" db="EMBL/GenBank/DDBJ databases">
        <authorList>
            <person name="McCartney M.A."/>
            <person name="Auch B."/>
            <person name="Kono T."/>
            <person name="Mallez S."/>
            <person name="Becker A."/>
            <person name="Gohl D.M."/>
            <person name="Silverstein K.A.T."/>
            <person name="Koren S."/>
            <person name="Bechman K.B."/>
            <person name="Herman A."/>
            <person name="Abrahante J.E."/>
            <person name="Garbe J."/>
        </authorList>
    </citation>
    <scope>NUCLEOTIDE SEQUENCE</scope>
    <source>
        <strain evidence="2">Duluth1</strain>
        <tissue evidence="2">Whole animal</tissue>
    </source>
</reference>
<organism evidence="2 3">
    <name type="scientific">Dreissena polymorpha</name>
    <name type="common">Zebra mussel</name>
    <name type="synonym">Mytilus polymorpha</name>
    <dbReference type="NCBI Taxonomy" id="45954"/>
    <lineage>
        <taxon>Eukaryota</taxon>
        <taxon>Metazoa</taxon>
        <taxon>Spiralia</taxon>
        <taxon>Lophotrochozoa</taxon>
        <taxon>Mollusca</taxon>
        <taxon>Bivalvia</taxon>
        <taxon>Autobranchia</taxon>
        <taxon>Heteroconchia</taxon>
        <taxon>Euheterodonta</taxon>
        <taxon>Imparidentia</taxon>
        <taxon>Neoheterodontei</taxon>
        <taxon>Myida</taxon>
        <taxon>Dreissenoidea</taxon>
        <taxon>Dreissenidae</taxon>
        <taxon>Dreissena</taxon>
    </lineage>
</organism>
<gene>
    <name evidence="2" type="ORF">DPMN_131899</name>
</gene>
<name>A0A9D4FRF8_DREPO</name>
<evidence type="ECO:0000256" key="1">
    <source>
        <dbReference type="SAM" id="MobiDB-lite"/>
    </source>
</evidence>
<feature type="compositionally biased region" description="Basic and acidic residues" evidence="1">
    <location>
        <begin position="39"/>
        <end position="51"/>
    </location>
</feature>
<reference evidence="2" key="1">
    <citation type="journal article" date="2019" name="bioRxiv">
        <title>The Genome of the Zebra Mussel, Dreissena polymorpha: A Resource for Invasive Species Research.</title>
        <authorList>
            <person name="McCartney M.A."/>
            <person name="Auch B."/>
            <person name="Kono T."/>
            <person name="Mallez S."/>
            <person name="Zhang Y."/>
            <person name="Obille A."/>
            <person name="Becker A."/>
            <person name="Abrahante J.E."/>
            <person name="Garbe J."/>
            <person name="Badalamenti J.P."/>
            <person name="Herman A."/>
            <person name="Mangelson H."/>
            <person name="Liachko I."/>
            <person name="Sullivan S."/>
            <person name="Sone E.D."/>
            <person name="Koren S."/>
            <person name="Silverstein K.A.T."/>
            <person name="Beckman K.B."/>
            <person name="Gohl D.M."/>
        </authorList>
    </citation>
    <scope>NUCLEOTIDE SEQUENCE</scope>
    <source>
        <strain evidence="2">Duluth1</strain>
        <tissue evidence="2">Whole animal</tissue>
    </source>
</reference>
<dbReference type="Proteomes" id="UP000828390">
    <property type="component" value="Unassembled WGS sequence"/>
</dbReference>
<sequence>MVARCLHIEGVETFPIYIGRFVLTSGRNDSYMGAINTTDDSRETPHCEKTSHNAASVSVRQGTVDHSVFQC</sequence>
<dbReference type="EMBL" id="JAIWYP010000006">
    <property type="protein sequence ID" value="KAH3803633.1"/>
    <property type="molecule type" value="Genomic_DNA"/>
</dbReference>
<evidence type="ECO:0000313" key="3">
    <source>
        <dbReference type="Proteomes" id="UP000828390"/>
    </source>
</evidence>
<accession>A0A9D4FRF8</accession>
<dbReference type="AlphaFoldDB" id="A0A9D4FRF8"/>
<comment type="caution">
    <text evidence="2">The sequence shown here is derived from an EMBL/GenBank/DDBJ whole genome shotgun (WGS) entry which is preliminary data.</text>
</comment>
<protein>
    <submittedName>
        <fullName evidence="2">Uncharacterized protein</fullName>
    </submittedName>
</protein>
<keyword evidence="3" id="KW-1185">Reference proteome</keyword>
<evidence type="ECO:0000313" key="2">
    <source>
        <dbReference type="EMBL" id="KAH3803633.1"/>
    </source>
</evidence>
<feature type="region of interest" description="Disordered" evidence="1">
    <location>
        <begin position="37"/>
        <end position="59"/>
    </location>
</feature>
<proteinExistence type="predicted"/>